<feature type="compositionally biased region" description="Basic and acidic residues" evidence="1">
    <location>
        <begin position="1"/>
        <end position="26"/>
    </location>
</feature>
<accession>A0A1J9PUQ5</accession>
<dbReference type="STRING" id="1658174.A0A1J9PUQ5"/>
<evidence type="ECO:0000313" key="3">
    <source>
        <dbReference type="Proteomes" id="UP000242791"/>
    </source>
</evidence>
<dbReference type="EMBL" id="LGTZ01002045">
    <property type="protein sequence ID" value="OJD20129.1"/>
    <property type="molecule type" value="Genomic_DNA"/>
</dbReference>
<feature type="compositionally biased region" description="Basic and acidic residues" evidence="1">
    <location>
        <begin position="37"/>
        <end position="49"/>
    </location>
</feature>
<dbReference type="AlphaFoldDB" id="A0A1J9PUQ5"/>
<dbReference type="OrthoDB" id="4369213at2759"/>
<comment type="caution">
    <text evidence="2">The sequence shown here is derived from an EMBL/GenBank/DDBJ whole genome shotgun (WGS) entry which is preliminary data.</text>
</comment>
<sequence>MKERLRKEETEQSTIEDFHQSVKSRAEACPSCEPLSEAEKPNEDNSAEHCECAKQGKMLRAVGLMPYDPEQVLARLNTTMKTPTSPGTSHSSQASWVTATPYNSPSSPTNHVLSQLVKGCQMTMHSAAILEAENRKLGAANVKQKRKREKSRRYVAQEGALRVEEALHRIQKVKEWEQGVVKAAKSQPQKRAAPRCS</sequence>
<proteinExistence type="predicted"/>
<feature type="non-terminal residue" evidence="2">
    <location>
        <position position="197"/>
    </location>
</feature>
<gene>
    <name evidence="2" type="ORF">ACJ73_08537</name>
</gene>
<evidence type="ECO:0000256" key="1">
    <source>
        <dbReference type="SAM" id="MobiDB-lite"/>
    </source>
</evidence>
<evidence type="ECO:0000313" key="2">
    <source>
        <dbReference type="EMBL" id="OJD20129.1"/>
    </source>
</evidence>
<keyword evidence="3" id="KW-1185">Reference proteome</keyword>
<dbReference type="Proteomes" id="UP000242791">
    <property type="component" value="Unassembled WGS sequence"/>
</dbReference>
<feature type="region of interest" description="Disordered" evidence="1">
    <location>
        <begin position="1"/>
        <end position="49"/>
    </location>
</feature>
<organism evidence="2 3">
    <name type="scientific">Blastomyces percursus</name>
    <dbReference type="NCBI Taxonomy" id="1658174"/>
    <lineage>
        <taxon>Eukaryota</taxon>
        <taxon>Fungi</taxon>
        <taxon>Dikarya</taxon>
        <taxon>Ascomycota</taxon>
        <taxon>Pezizomycotina</taxon>
        <taxon>Eurotiomycetes</taxon>
        <taxon>Eurotiomycetidae</taxon>
        <taxon>Onygenales</taxon>
        <taxon>Ajellomycetaceae</taxon>
        <taxon>Blastomyces</taxon>
    </lineage>
</organism>
<reference evidence="2 3" key="1">
    <citation type="submission" date="2015-08" db="EMBL/GenBank/DDBJ databases">
        <title>Emmonsia species relationships and genome sequence.</title>
        <authorList>
            <person name="Cuomo C.A."/>
            <person name="Schwartz I.S."/>
            <person name="Kenyon C."/>
            <person name="De Hoog G.S."/>
            <person name="Govender N.P."/>
            <person name="Botha A."/>
            <person name="Moreno L."/>
            <person name="De Vries M."/>
            <person name="Munoz J.F."/>
            <person name="Stielow J.B."/>
        </authorList>
    </citation>
    <scope>NUCLEOTIDE SEQUENCE [LARGE SCALE GENOMIC DNA]</scope>
    <source>
        <strain evidence="2 3">EI222</strain>
    </source>
</reference>
<dbReference type="VEuPathDB" id="FungiDB:ACJ73_08537"/>
<protein>
    <submittedName>
        <fullName evidence="2">Uncharacterized protein</fullName>
    </submittedName>
</protein>
<feature type="region of interest" description="Disordered" evidence="1">
    <location>
        <begin position="82"/>
        <end position="106"/>
    </location>
</feature>
<name>A0A1J9PUQ5_9EURO</name>